<dbReference type="Proteomes" id="UP000290365">
    <property type="component" value="Chromosome"/>
</dbReference>
<dbReference type="GO" id="GO:0004826">
    <property type="term" value="F:phenylalanine-tRNA ligase activity"/>
    <property type="evidence" value="ECO:0007669"/>
    <property type="project" value="InterPro"/>
</dbReference>
<proteinExistence type="predicted"/>
<organism evidence="2 3">
    <name type="scientific">Ktedonosporobacter rubrisoli</name>
    <dbReference type="NCBI Taxonomy" id="2509675"/>
    <lineage>
        <taxon>Bacteria</taxon>
        <taxon>Bacillati</taxon>
        <taxon>Chloroflexota</taxon>
        <taxon>Ktedonobacteria</taxon>
        <taxon>Ktedonobacterales</taxon>
        <taxon>Ktedonosporobacteraceae</taxon>
        <taxon>Ktedonosporobacter</taxon>
    </lineage>
</organism>
<dbReference type="SUPFAM" id="SSF56037">
    <property type="entry name" value="PheT/TilS domain"/>
    <property type="match status" value="1"/>
</dbReference>
<dbReference type="InterPro" id="IPR005146">
    <property type="entry name" value="B3/B4_tRNA-bd"/>
</dbReference>
<dbReference type="EMBL" id="CP035758">
    <property type="protein sequence ID" value="QBD75039.1"/>
    <property type="molecule type" value="Genomic_DNA"/>
</dbReference>
<evidence type="ECO:0000313" key="2">
    <source>
        <dbReference type="EMBL" id="QBD75039.1"/>
    </source>
</evidence>
<protein>
    <recommendedName>
        <fullName evidence="1">B3/B4 tRNA-binding domain-containing protein</fullName>
    </recommendedName>
</protein>
<dbReference type="Gene3D" id="3.50.40.10">
    <property type="entry name" value="Phenylalanyl-trna Synthetase, Chain B, domain 3"/>
    <property type="match status" value="1"/>
</dbReference>
<dbReference type="AlphaFoldDB" id="A0A4P6JIY0"/>
<dbReference type="PANTHER" id="PTHR39209:SF2">
    <property type="entry name" value="CYTOPLASMIC PROTEIN"/>
    <property type="match status" value="1"/>
</dbReference>
<name>A0A4P6JIY0_KTERU</name>
<dbReference type="SMART" id="SM00873">
    <property type="entry name" value="B3_4"/>
    <property type="match status" value="1"/>
</dbReference>
<dbReference type="PANTHER" id="PTHR39209">
    <property type="match status" value="1"/>
</dbReference>
<sequence length="289" mass="32480">MGRAQSFRLHAEQVMRFCLLSTDMLPELGELKESTAAFSALTADILAFKIKMRFSIMYYRLQVNPRIIERYPTYSALILYAEGLENRASTPHSTELLRSAERHCRATLAPATLAEQPHIAAWREAYRSFGAKAKKYPCSVEALLSRTLKGQDLPAINELVDIYNAISLQHLLPVGGEDWTQLSSELVLTIATGKEPFLVMQEGQETVTYPEPGEIIWADSTGITCRRWNWRQGRRTQMTTRTRAAYFVLDRLAPYSVAQLQAAGEDLTRHILEVCPQATVSSELLGAQA</sequence>
<accession>A0A4P6JIY0</accession>
<reference evidence="2 3" key="1">
    <citation type="submission" date="2019-01" db="EMBL/GenBank/DDBJ databases">
        <title>Ktedonosporobacter rubrisoli SCAWS-G2.</title>
        <authorList>
            <person name="Huang Y."/>
            <person name="Yan B."/>
        </authorList>
    </citation>
    <scope>NUCLEOTIDE SEQUENCE [LARGE SCALE GENOMIC DNA]</scope>
    <source>
        <strain evidence="2 3">SCAWS-G2</strain>
    </source>
</reference>
<dbReference type="Pfam" id="PF03483">
    <property type="entry name" value="B3_4"/>
    <property type="match status" value="1"/>
</dbReference>
<feature type="domain" description="B3/B4 tRNA-binding" evidence="1">
    <location>
        <begin position="120"/>
        <end position="276"/>
    </location>
</feature>
<dbReference type="RefSeq" id="WP_129885638.1">
    <property type="nucleotide sequence ID" value="NZ_CP035758.1"/>
</dbReference>
<evidence type="ECO:0000259" key="1">
    <source>
        <dbReference type="SMART" id="SM00873"/>
    </source>
</evidence>
<keyword evidence="3" id="KW-1185">Reference proteome</keyword>
<dbReference type="GO" id="GO:0003723">
    <property type="term" value="F:RNA binding"/>
    <property type="evidence" value="ECO:0007669"/>
    <property type="project" value="InterPro"/>
</dbReference>
<evidence type="ECO:0000313" key="3">
    <source>
        <dbReference type="Proteomes" id="UP000290365"/>
    </source>
</evidence>
<gene>
    <name evidence="2" type="ORF">EPA93_03125</name>
</gene>
<dbReference type="OrthoDB" id="276580at2"/>
<dbReference type="InterPro" id="IPR020825">
    <property type="entry name" value="Phe-tRNA_synthase-like_B3/B4"/>
</dbReference>
<dbReference type="KEGG" id="kbs:EPA93_03125"/>